<protein>
    <submittedName>
        <fullName evidence="1">Uncharacterized protein</fullName>
    </submittedName>
</protein>
<dbReference type="Proteomes" id="UP000828941">
    <property type="component" value="Chromosome 13"/>
</dbReference>
<name>A0ACB9KM21_BAUVA</name>
<organism evidence="1 2">
    <name type="scientific">Bauhinia variegata</name>
    <name type="common">Purple orchid tree</name>
    <name type="synonym">Phanera variegata</name>
    <dbReference type="NCBI Taxonomy" id="167791"/>
    <lineage>
        <taxon>Eukaryota</taxon>
        <taxon>Viridiplantae</taxon>
        <taxon>Streptophyta</taxon>
        <taxon>Embryophyta</taxon>
        <taxon>Tracheophyta</taxon>
        <taxon>Spermatophyta</taxon>
        <taxon>Magnoliopsida</taxon>
        <taxon>eudicotyledons</taxon>
        <taxon>Gunneridae</taxon>
        <taxon>Pentapetalae</taxon>
        <taxon>rosids</taxon>
        <taxon>fabids</taxon>
        <taxon>Fabales</taxon>
        <taxon>Fabaceae</taxon>
        <taxon>Cercidoideae</taxon>
        <taxon>Cercideae</taxon>
        <taxon>Bauhiniinae</taxon>
        <taxon>Bauhinia</taxon>
    </lineage>
</organism>
<sequence>MDSFNFGNLQEEKANAILKYRQLRKFASLFRFIELCVVLVLISRLSIQLPVAVRSSGDYFRNLSVLVISPRFVFVVGNVIIITLFAQSGHFSAQGSPSKSSESDFYEEFIQKSTKHQKIGKQIKYPEKHCIAAEDSMKNQIVGGEKIKYTEKHCMRTGPASIRNKGIDEHKIKHSKSKRIGTGYSIKNHSADELEKQCIRTEPKRQSIRTGHSIRDHRADGYPEKHSIRTENSIKNKRVGGYQIKWQEDQGEKSENVNICMELKDYRRSLTEKFSPANTEKQQHVLQRSQTEKSCKSIEAAEEVARISYPEDEMSNDEFRRTVEAFIARQQRLRREEESCIV</sequence>
<comment type="caution">
    <text evidence="1">The sequence shown here is derived from an EMBL/GenBank/DDBJ whole genome shotgun (WGS) entry which is preliminary data.</text>
</comment>
<proteinExistence type="predicted"/>
<reference evidence="1 2" key="1">
    <citation type="journal article" date="2022" name="DNA Res.">
        <title>Chromosomal-level genome assembly of the orchid tree Bauhinia variegata (Leguminosae; Cercidoideae) supports the allotetraploid origin hypothesis of Bauhinia.</title>
        <authorList>
            <person name="Zhong Y."/>
            <person name="Chen Y."/>
            <person name="Zheng D."/>
            <person name="Pang J."/>
            <person name="Liu Y."/>
            <person name="Luo S."/>
            <person name="Meng S."/>
            <person name="Qian L."/>
            <person name="Wei D."/>
            <person name="Dai S."/>
            <person name="Zhou R."/>
        </authorList>
    </citation>
    <scope>NUCLEOTIDE SEQUENCE [LARGE SCALE GENOMIC DNA]</scope>
    <source>
        <strain evidence="1">BV-YZ2020</strain>
    </source>
</reference>
<accession>A0ACB9KM21</accession>
<dbReference type="EMBL" id="CM039438">
    <property type="protein sequence ID" value="KAI4298319.1"/>
    <property type="molecule type" value="Genomic_DNA"/>
</dbReference>
<evidence type="ECO:0000313" key="1">
    <source>
        <dbReference type="EMBL" id="KAI4298319.1"/>
    </source>
</evidence>
<keyword evidence="2" id="KW-1185">Reference proteome</keyword>
<gene>
    <name evidence="1" type="ORF">L6164_031893</name>
</gene>
<evidence type="ECO:0000313" key="2">
    <source>
        <dbReference type="Proteomes" id="UP000828941"/>
    </source>
</evidence>